<feature type="region of interest" description="Disordered" evidence="1">
    <location>
        <begin position="1"/>
        <end position="51"/>
    </location>
</feature>
<feature type="compositionally biased region" description="Low complexity" evidence="1">
    <location>
        <begin position="522"/>
        <end position="534"/>
    </location>
</feature>
<dbReference type="Proteomes" id="UP000002149">
    <property type="component" value="Chromosome 1"/>
</dbReference>
<dbReference type="AlphaFoldDB" id="Q5KPX6"/>
<feature type="compositionally biased region" description="Low complexity" evidence="1">
    <location>
        <begin position="245"/>
        <end position="257"/>
    </location>
</feature>
<feature type="region of interest" description="Disordered" evidence="1">
    <location>
        <begin position="160"/>
        <end position="203"/>
    </location>
</feature>
<dbReference type="HOGENOM" id="CLU_023692_0_0_1"/>
<proteinExistence type="predicted"/>
<feature type="domain" description="BZIP" evidence="2">
    <location>
        <begin position="679"/>
        <end position="694"/>
    </location>
</feature>
<gene>
    <name evidence="3" type="ordered locus">CNA01200</name>
</gene>
<dbReference type="VEuPathDB" id="FungiDB:CNA01200"/>
<evidence type="ECO:0000313" key="3">
    <source>
        <dbReference type="EMBL" id="AAW40749.1"/>
    </source>
</evidence>
<reference evidence="3 4" key="1">
    <citation type="journal article" date="2005" name="Science">
        <title>The genome of the basidiomycetous yeast and human pathogen Cryptococcus neoformans.</title>
        <authorList>
            <person name="Loftus B.J."/>
            <person name="Fung E."/>
            <person name="Roncaglia P."/>
            <person name="Rowley D."/>
            <person name="Amedeo P."/>
            <person name="Bruno D."/>
            <person name="Vamathevan J."/>
            <person name="Miranda M."/>
            <person name="Anderson I.J."/>
            <person name="Fraser J.A."/>
            <person name="Allen J.E."/>
            <person name="Bosdet I.E."/>
            <person name="Brent M.R."/>
            <person name="Chiu R."/>
            <person name="Doering T.L."/>
            <person name="Donlin M.J."/>
            <person name="D'Souza C.A."/>
            <person name="Fox D.S."/>
            <person name="Grinberg V."/>
            <person name="Fu J."/>
            <person name="Fukushima M."/>
            <person name="Haas B.J."/>
            <person name="Huang J.C."/>
            <person name="Janbon G."/>
            <person name="Jones S.J."/>
            <person name="Koo H.L."/>
            <person name="Krzywinski M.I."/>
            <person name="Kwon-Chung J.K."/>
            <person name="Lengeler K.B."/>
            <person name="Maiti R."/>
            <person name="Marra M.A."/>
            <person name="Marra R.E."/>
            <person name="Mathewson C.A."/>
            <person name="Mitchell T.G."/>
            <person name="Pertea M."/>
            <person name="Riggs F.R."/>
            <person name="Salzberg S.L."/>
            <person name="Schein J.E."/>
            <person name="Shvartsbeyn A."/>
            <person name="Shin H."/>
            <person name="Shumway M."/>
            <person name="Specht C.A."/>
            <person name="Suh B.B."/>
            <person name="Tenney A."/>
            <person name="Utterback T.R."/>
            <person name="Wickes B.L."/>
            <person name="Wortman J.R."/>
            <person name="Wye N.H."/>
            <person name="Kronstad J.W."/>
            <person name="Lodge J.K."/>
            <person name="Heitman J."/>
            <person name="Davis R.W."/>
            <person name="Fraser C.M."/>
            <person name="Hyman R.W."/>
        </authorList>
    </citation>
    <scope>NUCLEOTIDE SEQUENCE [LARGE SCALE GENOMIC DNA]</scope>
    <source>
        <strain evidence="4">JEC21 / ATCC MYA-565</strain>
    </source>
</reference>
<feature type="compositionally biased region" description="Polar residues" evidence="1">
    <location>
        <begin position="173"/>
        <end position="186"/>
    </location>
</feature>
<dbReference type="KEGG" id="cne:CNA01200"/>
<feature type="region of interest" description="Disordered" evidence="1">
    <location>
        <begin position="424"/>
        <end position="486"/>
    </location>
</feature>
<dbReference type="EMBL" id="AE017341">
    <property type="protein sequence ID" value="AAW40749.1"/>
    <property type="molecule type" value="Genomic_DNA"/>
</dbReference>
<feature type="compositionally biased region" description="Low complexity" evidence="1">
    <location>
        <begin position="599"/>
        <end position="618"/>
    </location>
</feature>
<protein>
    <submittedName>
        <fullName evidence="3">Conserved expressed protein</fullName>
    </submittedName>
</protein>
<feature type="region of interest" description="Disordered" evidence="1">
    <location>
        <begin position="341"/>
        <end position="371"/>
    </location>
</feature>
<feature type="region of interest" description="Disordered" evidence="1">
    <location>
        <begin position="519"/>
        <end position="573"/>
    </location>
</feature>
<feature type="compositionally biased region" description="Polar residues" evidence="1">
    <location>
        <begin position="624"/>
        <end position="638"/>
    </location>
</feature>
<dbReference type="PROSITE" id="PS00036">
    <property type="entry name" value="BZIP_BASIC"/>
    <property type="match status" value="1"/>
</dbReference>
<feature type="region of interest" description="Disordered" evidence="1">
    <location>
        <begin position="97"/>
        <end position="122"/>
    </location>
</feature>
<feature type="compositionally biased region" description="Basic and acidic residues" evidence="1">
    <location>
        <begin position="7"/>
        <end position="19"/>
    </location>
</feature>
<sequence>MGSGRKKLPDDEARHERKGVGGGPGETRRGSVMGSGMQHQDHDRASERKEVFLCKRASMGMGGGAIRGGGTSLFDRRPSLLTNTPAKHVMLSQAIDPPASPLSAAPGATEQPLPPAAGRRRTTVSLHSLADAALADASHRPQLTHRSSITLPPISSLLPGASAPVPASKSSAQKLPSRNQATSGQPSVKGWSPATLSPKNTGAPVVLPRTRAVYRPIEAPVHPLVPDQHVALEYNVRRYTRADSSGRPSSSSQAQSSCCNIAPAAPTSRPTCRGKAPAEQPMPQPHPQTQLHRRYPLQGLQLDKTYPEWSIHGWHEDAQRLLQPPRTLTPPSVYAKSRSISRGAYSSGSEFDKPARPPPGWGDNVHGTSQAYAPPFLQANTLYPPPLRPINSEAKPRQRSYRFITHDTEPSTEQKNHAVTRALGTEEECNGPQTKAKESSSLGNKCSIGSAPSSPPSCHPIKGIIPSASPTPVINNHPLTRSTPSTWSITSHLNITTYRSNSHQSSQSPITPKAAFENELDSTSNSSSSSSAPSEYEDDGFELSDMSDRGHEPGRALVHGGMGSRENIGEDEKGENLSAKLRLQIPPFYSTPSGSPLKSVSSENVTPSSSNYTPTSSTKRARILTSTSTCNPMSTSSWDAERENGVLKGCTSGNTVTVESTGRNDGKVRQKEQRRNRERRREQNAVAQKKFRWKKKQMAEKMAADLESANETTLKLQEQLEERDSLVSNLQSELSLYKRKFGECTLI</sequence>
<dbReference type="GO" id="GO:0003700">
    <property type="term" value="F:DNA-binding transcription factor activity"/>
    <property type="evidence" value="ECO:0007669"/>
    <property type="project" value="InterPro"/>
</dbReference>
<feature type="region of interest" description="Disordered" evidence="1">
    <location>
        <begin position="241"/>
        <end position="291"/>
    </location>
</feature>
<feature type="compositionally biased region" description="Basic and acidic residues" evidence="1">
    <location>
        <begin position="662"/>
        <end position="683"/>
    </location>
</feature>
<evidence type="ECO:0000256" key="1">
    <source>
        <dbReference type="SAM" id="MobiDB-lite"/>
    </source>
</evidence>
<dbReference type="OMA" id="WHEDAQR"/>
<feature type="compositionally biased region" description="Polar residues" evidence="1">
    <location>
        <begin position="651"/>
        <end position="661"/>
    </location>
</feature>
<feature type="compositionally biased region" description="Low complexity" evidence="1">
    <location>
        <begin position="160"/>
        <end position="172"/>
    </location>
</feature>
<dbReference type="eggNOG" id="ENOG502RB8I">
    <property type="taxonomic scope" value="Eukaryota"/>
</dbReference>
<keyword evidence="4" id="KW-1185">Reference proteome</keyword>
<evidence type="ECO:0000259" key="2">
    <source>
        <dbReference type="PROSITE" id="PS00036"/>
    </source>
</evidence>
<accession>Q5KPX6</accession>
<dbReference type="OrthoDB" id="2597011at2759"/>
<dbReference type="GeneID" id="3253718"/>
<feature type="region of interest" description="Disordered" evidence="1">
    <location>
        <begin position="588"/>
        <end position="684"/>
    </location>
</feature>
<name>Q5KPX6_CRYD1</name>
<feature type="compositionally biased region" description="Basic and acidic residues" evidence="1">
    <location>
        <begin position="39"/>
        <end position="51"/>
    </location>
</feature>
<feature type="compositionally biased region" description="Polar residues" evidence="1">
    <location>
        <begin position="468"/>
        <end position="486"/>
    </location>
</feature>
<dbReference type="RefSeq" id="XP_024511847.1">
    <property type="nucleotide sequence ID" value="XM_024656171.1"/>
</dbReference>
<evidence type="ECO:0000313" key="4">
    <source>
        <dbReference type="Proteomes" id="UP000002149"/>
    </source>
</evidence>
<dbReference type="InterPro" id="IPR004827">
    <property type="entry name" value="bZIP"/>
</dbReference>
<dbReference type="PaxDb" id="214684-Q5KPX6"/>
<dbReference type="InParanoid" id="Q5KPX6"/>
<organism evidence="3 4">
    <name type="scientific">Cryptococcus deneoformans (strain JEC21 / ATCC MYA-565)</name>
    <name type="common">Cryptococcus neoformans var. neoformans serotype D</name>
    <dbReference type="NCBI Taxonomy" id="214684"/>
    <lineage>
        <taxon>Eukaryota</taxon>
        <taxon>Fungi</taxon>
        <taxon>Dikarya</taxon>
        <taxon>Basidiomycota</taxon>
        <taxon>Agaricomycotina</taxon>
        <taxon>Tremellomycetes</taxon>
        <taxon>Tremellales</taxon>
        <taxon>Cryptococcaceae</taxon>
        <taxon>Cryptococcus</taxon>
        <taxon>Cryptococcus neoformans species complex</taxon>
    </lineage>
</organism>